<keyword evidence="3 6" id="KW-0805">Transcription regulation</keyword>
<dbReference type="GeneID" id="95983599"/>
<evidence type="ECO:0000256" key="5">
    <source>
        <dbReference type="ARBA" id="ARBA00023242"/>
    </source>
</evidence>
<evidence type="ECO:0000256" key="3">
    <source>
        <dbReference type="ARBA" id="ARBA00023015"/>
    </source>
</evidence>
<protein>
    <recommendedName>
        <fullName evidence="6">Mediator of RNA polymerase II transcription subunit 10</fullName>
    </recommendedName>
    <alternativeName>
        <fullName evidence="6">Mediator complex subunit 10</fullName>
    </alternativeName>
</protein>
<keyword evidence="6" id="KW-0010">Activator</keyword>
<gene>
    <name evidence="6" type="primary">MED10</name>
    <name evidence="8" type="ORF">Q8F55_002556</name>
</gene>
<dbReference type="Pfam" id="PF09748">
    <property type="entry name" value="Med10"/>
    <property type="match status" value="1"/>
</dbReference>
<proteinExistence type="inferred from homology"/>
<dbReference type="Proteomes" id="UP001565368">
    <property type="component" value="Unassembled WGS sequence"/>
</dbReference>
<dbReference type="InterPro" id="IPR019145">
    <property type="entry name" value="Mediator_Med10"/>
</dbReference>
<accession>A0ABR3QAP8</accession>
<sequence>MSLPSPAPSPYPGAQSNGTANAAGQQQTDPARLRAELEAQLLRLSQDLYEMEICAGEVSKDMEDAVPGYLAKVNQAFINLQAMSGQLTDSVPRTIVDNVDRYKNPHQYTKTALSRATGENQYALGRVLGLESFRRQLSDAVTDAFPGIPLPERRHQPLPSSEHLANGGDGDEGFEQKPHGSNGHGDVVMSELEEKIVEDEHTHIVPHAGPEPTGAEPSGGIDGLGY</sequence>
<keyword evidence="9" id="KW-1185">Reference proteome</keyword>
<evidence type="ECO:0000313" key="9">
    <source>
        <dbReference type="Proteomes" id="UP001565368"/>
    </source>
</evidence>
<comment type="similarity">
    <text evidence="2 6">Belongs to the Mediator complex subunit 10 family.</text>
</comment>
<dbReference type="RefSeq" id="XP_069211536.1">
    <property type="nucleotide sequence ID" value="XM_069351150.1"/>
</dbReference>
<evidence type="ECO:0000313" key="8">
    <source>
        <dbReference type="EMBL" id="KAL1411592.1"/>
    </source>
</evidence>
<feature type="compositionally biased region" description="Polar residues" evidence="7">
    <location>
        <begin position="14"/>
        <end position="29"/>
    </location>
</feature>
<reference evidence="8 9" key="1">
    <citation type="submission" date="2023-08" db="EMBL/GenBank/DDBJ databases">
        <title>Annotated Genome Sequence of Vanrija albida AlHP1.</title>
        <authorList>
            <person name="Herzog R."/>
        </authorList>
    </citation>
    <scope>NUCLEOTIDE SEQUENCE [LARGE SCALE GENOMIC DNA]</scope>
    <source>
        <strain evidence="8 9">AlHP1</strain>
    </source>
</reference>
<feature type="region of interest" description="Disordered" evidence="7">
    <location>
        <begin position="204"/>
        <end position="226"/>
    </location>
</feature>
<feature type="compositionally biased region" description="Pro residues" evidence="7">
    <location>
        <begin position="1"/>
        <end position="11"/>
    </location>
</feature>
<name>A0ABR3QAP8_9TREE</name>
<evidence type="ECO:0000256" key="7">
    <source>
        <dbReference type="SAM" id="MobiDB-lite"/>
    </source>
</evidence>
<comment type="subunit">
    <text evidence="6">Component of the Mediator complex.</text>
</comment>
<dbReference type="EMBL" id="JBBXJM010000002">
    <property type="protein sequence ID" value="KAL1411592.1"/>
    <property type="molecule type" value="Genomic_DNA"/>
</dbReference>
<feature type="region of interest" description="Disordered" evidence="7">
    <location>
        <begin position="144"/>
        <end position="186"/>
    </location>
</feature>
<evidence type="ECO:0000256" key="6">
    <source>
        <dbReference type="RuleBase" id="RU364146"/>
    </source>
</evidence>
<keyword evidence="4 6" id="KW-0804">Transcription</keyword>
<evidence type="ECO:0000256" key="1">
    <source>
        <dbReference type="ARBA" id="ARBA00004123"/>
    </source>
</evidence>
<comment type="caution">
    <text evidence="8">The sequence shown here is derived from an EMBL/GenBank/DDBJ whole genome shotgun (WGS) entry which is preliminary data.</text>
</comment>
<keyword evidence="5 6" id="KW-0539">Nucleus</keyword>
<organism evidence="8 9">
    <name type="scientific">Vanrija albida</name>
    <dbReference type="NCBI Taxonomy" id="181172"/>
    <lineage>
        <taxon>Eukaryota</taxon>
        <taxon>Fungi</taxon>
        <taxon>Dikarya</taxon>
        <taxon>Basidiomycota</taxon>
        <taxon>Agaricomycotina</taxon>
        <taxon>Tremellomycetes</taxon>
        <taxon>Trichosporonales</taxon>
        <taxon>Trichosporonaceae</taxon>
        <taxon>Vanrija</taxon>
    </lineage>
</organism>
<evidence type="ECO:0000256" key="2">
    <source>
        <dbReference type="ARBA" id="ARBA00005389"/>
    </source>
</evidence>
<comment type="function">
    <text evidence="6">Component of the Mediator complex, a coactivator involved in the regulated transcription of nearly all RNA polymerase II-dependent genes. Mediator functions as a bridge to convey information from gene-specific regulatory proteins to the basal RNA polymerase II transcription machinery. Mediator is recruited to promoters by direct interactions with regulatory proteins and serves as a scaffold for the assembly of a functional preinitiation complex with RNA polymerase II and the general transcription factors.</text>
</comment>
<comment type="subcellular location">
    <subcellularLocation>
        <location evidence="1 6">Nucleus</location>
    </subcellularLocation>
</comment>
<feature type="region of interest" description="Disordered" evidence="7">
    <location>
        <begin position="1"/>
        <end position="29"/>
    </location>
</feature>
<evidence type="ECO:0000256" key="4">
    <source>
        <dbReference type="ARBA" id="ARBA00023163"/>
    </source>
</evidence>